<evidence type="ECO:0000256" key="1">
    <source>
        <dbReference type="SAM" id="MobiDB-lite"/>
    </source>
</evidence>
<accession>A0AB39KX79</accession>
<feature type="region of interest" description="Disordered" evidence="1">
    <location>
        <begin position="24"/>
        <end position="63"/>
    </location>
</feature>
<evidence type="ECO:0000256" key="2">
    <source>
        <dbReference type="SAM" id="SignalP"/>
    </source>
</evidence>
<dbReference type="RefSeq" id="WP_369062008.1">
    <property type="nucleotide sequence ID" value="NZ_CP158375.1"/>
</dbReference>
<dbReference type="EMBL" id="CP158375">
    <property type="protein sequence ID" value="XDO98250.1"/>
    <property type="molecule type" value="Genomic_DNA"/>
</dbReference>
<feature type="signal peptide" evidence="2">
    <location>
        <begin position="1"/>
        <end position="19"/>
    </location>
</feature>
<evidence type="ECO:0008006" key="4">
    <source>
        <dbReference type="Google" id="ProtNLM"/>
    </source>
</evidence>
<protein>
    <recommendedName>
        <fullName evidence="4">PepSY domain-containing protein</fullName>
    </recommendedName>
</protein>
<feature type="compositionally biased region" description="Polar residues" evidence="1">
    <location>
        <begin position="33"/>
        <end position="49"/>
    </location>
</feature>
<keyword evidence="2" id="KW-0732">Signal</keyword>
<name>A0AB39KX79_9CAUL</name>
<dbReference type="AlphaFoldDB" id="A0AB39KX79"/>
<organism evidence="3">
    <name type="scientific">Caulobacter sp. 73W</name>
    <dbReference type="NCBI Taxonomy" id="3161137"/>
    <lineage>
        <taxon>Bacteria</taxon>
        <taxon>Pseudomonadati</taxon>
        <taxon>Pseudomonadota</taxon>
        <taxon>Alphaproteobacteria</taxon>
        <taxon>Caulobacterales</taxon>
        <taxon>Caulobacteraceae</taxon>
        <taxon>Caulobacter</taxon>
    </lineage>
</organism>
<proteinExistence type="predicted"/>
<gene>
    <name evidence="3" type="ORF">ABOZ73_07490</name>
</gene>
<dbReference type="PROSITE" id="PS51257">
    <property type="entry name" value="PROKAR_LIPOPROTEIN"/>
    <property type="match status" value="1"/>
</dbReference>
<evidence type="ECO:0000313" key="3">
    <source>
        <dbReference type="EMBL" id="XDO98250.1"/>
    </source>
</evidence>
<sequence length="113" mass="11593">MLKPIMGVALAALMLAACGQKTETENVDGPAVSASQEPRNEAVDTTPNSGEAGPTPGANSYTADQARAALEKAGYTDISVLNQNENGLWQAAAVKDGKSVNVSIDYKGAVTAR</sequence>
<feature type="chain" id="PRO_5044246694" description="PepSY domain-containing protein" evidence="2">
    <location>
        <begin position="20"/>
        <end position="113"/>
    </location>
</feature>
<reference evidence="3" key="1">
    <citation type="submission" date="2024-06" db="EMBL/GenBank/DDBJ databases">
        <title>Caulobacter inopinatus, sp. nov.</title>
        <authorList>
            <person name="Donachie S.P."/>
        </authorList>
    </citation>
    <scope>NUCLEOTIDE SEQUENCE</scope>
    <source>
        <strain evidence="3">73W</strain>
    </source>
</reference>